<protein>
    <submittedName>
        <fullName evidence="2">DUF6230 family protein</fullName>
    </submittedName>
</protein>
<name>A0ABW1NFL2_9ACTN</name>
<accession>A0ABW1NFL2</accession>
<keyword evidence="1" id="KW-0472">Membrane</keyword>
<reference evidence="3" key="1">
    <citation type="journal article" date="2019" name="Int. J. Syst. Evol. Microbiol.">
        <title>The Global Catalogue of Microorganisms (GCM) 10K type strain sequencing project: providing services to taxonomists for standard genome sequencing and annotation.</title>
        <authorList>
            <consortium name="The Broad Institute Genomics Platform"/>
            <consortium name="The Broad Institute Genome Sequencing Center for Infectious Disease"/>
            <person name="Wu L."/>
            <person name="Ma J."/>
        </authorList>
    </citation>
    <scope>NUCLEOTIDE SEQUENCE [LARGE SCALE GENOMIC DNA]</scope>
    <source>
        <strain evidence="3">JCM 30346</strain>
    </source>
</reference>
<organism evidence="2 3">
    <name type="scientific">Sphaerisporangium aureirubrum</name>
    <dbReference type="NCBI Taxonomy" id="1544736"/>
    <lineage>
        <taxon>Bacteria</taxon>
        <taxon>Bacillati</taxon>
        <taxon>Actinomycetota</taxon>
        <taxon>Actinomycetes</taxon>
        <taxon>Streptosporangiales</taxon>
        <taxon>Streptosporangiaceae</taxon>
        <taxon>Sphaerisporangium</taxon>
    </lineage>
</organism>
<keyword evidence="1" id="KW-0812">Transmembrane</keyword>
<feature type="transmembrane region" description="Helical" evidence="1">
    <location>
        <begin position="12"/>
        <end position="41"/>
    </location>
</feature>
<gene>
    <name evidence="2" type="ORF">ACFP1K_11030</name>
</gene>
<dbReference type="RefSeq" id="WP_380750131.1">
    <property type="nucleotide sequence ID" value="NZ_JBHSRF010000011.1"/>
</dbReference>
<proteinExistence type="predicted"/>
<dbReference type="EMBL" id="JBHSRF010000011">
    <property type="protein sequence ID" value="MFC6081693.1"/>
    <property type="molecule type" value="Genomic_DNA"/>
</dbReference>
<evidence type="ECO:0000313" key="3">
    <source>
        <dbReference type="Proteomes" id="UP001596137"/>
    </source>
</evidence>
<evidence type="ECO:0000313" key="2">
    <source>
        <dbReference type="EMBL" id="MFC6081693.1"/>
    </source>
</evidence>
<keyword evidence="1" id="KW-1133">Transmembrane helix</keyword>
<dbReference type="InterPro" id="IPR046198">
    <property type="entry name" value="DUF6230"/>
</dbReference>
<sequence>MRVEGRVRWARFALVFVPGAVVIAMLVGAIMNGAIGAAFVVSNDKIKAAAAEVRQGPFSSYGGYVVNAEGDRIPVLVNNVTHLTAIDFCQSVVMSTPVGPVTLRVTGGHDRPVVVKDLTTYEIMLAGDITYYGLEVGRDAATLDNVPGKSGPPGVFGQQGTSGVIKNFREVSWAVTAAMFNVPDAKLTVRRDGPECF</sequence>
<dbReference type="Pfam" id="PF19741">
    <property type="entry name" value="DUF6230"/>
    <property type="match status" value="1"/>
</dbReference>
<comment type="caution">
    <text evidence="2">The sequence shown here is derived from an EMBL/GenBank/DDBJ whole genome shotgun (WGS) entry which is preliminary data.</text>
</comment>
<keyword evidence="3" id="KW-1185">Reference proteome</keyword>
<evidence type="ECO:0000256" key="1">
    <source>
        <dbReference type="SAM" id="Phobius"/>
    </source>
</evidence>
<dbReference type="Proteomes" id="UP001596137">
    <property type="component" value="Unassembled WGS sequence"/>
</dbReference>